<accession>A0A8H3G6I8</accession>
<dbReference type="InterPro" id="IPR024079">
    <property type="entry name" value="MetalloPept_cat_dom_sf"/>
</dbReference>
<reference evidence="2" key="1">
    <citation type="submission" date="2021-03" db="EMBL/GenBank/DDBJ databases">
        <authorList>
            <person name="Tagirdzhanova G."/>
        </authorList>
    </citation>
    <scope>NUCLEOTIDE SEQUENCE</scope>
</reference>
<evidence type="ECO:0000256" key="1">
    <source>
        <dbReference type="SAM" id="SignalP"/>
    </source>
</evidence>
<feature type="signal peptide" evidence="1">
    <location>
        <begin position="1"/>
        <end position="24"/>
    </location>
</feature>
<dbReference type="Gene3D" id="3.40.390.10">
    <property type="entry name" value="Collagenase (Catalytic Domain)"/>
    <property type="match status" value="1"/>
</dbReference>
<keyword evidence="1" id="KW-0732">Signal</keyword>
<evidence type="ECO:0000313" key="3">
    <source>
        <dbReference type="Proteomes" id="UP000664534"/>
    </source>
</evidence>
<sequence>MHLTTYVLSQALFLVAILTTQARSATTAQGEASSVSEAGYPNPTATPTLDHKFIVHFENDHCSAQQQREIRGTLSNVAQMADRILLWQRDFYHDWEMEMQTWFGDGVDEQKTWIQNNAIRLISAIRNEKAAYINTHIYMYCDYNPTLTKGLSCNPGEDSVRTASSLGYFWDTIYWNFCDLWWANEYIEDQVYEVANDPHQNPKIIENYYQIRERLPFAWLLMTPSVGLETWNTQGKPDQSDPGPAGLYEFAALESAVQTRASVFSYFYAALAITVPQEWPAVHARPLLPREYQSSVFEIDSNSNGTVFTTEEFTCITTTMDAAEASATPQPTEDEPPNTPTDWPAWPAITDTAHNNEVQCFPFLPPSGAPDAPTTTICDCATTGVPITVIDGTSSCALHGTIVPLDVYPVGLGNADSPTSTLTPAPVKTSAPADPCASQYKDTTHCCTVS</sequence>
<dbReference type="Proteomes" id="UP000664534">
    <property type="component" value="Unassembled WGS sequence"/>
</dbReference>
<dbReference type="AlphaFoldDB" id="A0A8H3G6I8"/>
<gene>
    <name evidence="2" type="ORF">IMSHALPRED_010325</name>
</gene>
<organism evidence="2 3">
    <name type="scientific">Imshaugia aleurites</name>
    <dbReference type="NCBI Taxonomy" id="172621"/>
    <lineage>
        <taxon>Eukaryota</taxon>
        <taxon>Fungi</taxon>
        <taxon>Dikarya</taxon>
        <taxon>Ascomycota</taxon>
        <taxon>Pezizomycotina</taxon>
        <taxon>Lecanoromycetes</taxon>
        <taxon>OSLEUM clade</taxon>
        <taxon>Lecanoromycetidae</taxon>
        <taxon>Lecanorales</taxon>
        <taxon>Lecanorineae</taxon>
        <taxon>Parmeliaceae</taxon>
        <taxon>Imshaugia</taxon>
    </lineage>
</organism>
<protein>
    <submittedName>
        <fullName evidence="2">Uncharacterized protein</fullName>
    </submittedName>
</protein>
<dbReference type="GO" id="GO:0008237">
    <property type="term" value="F:metallopeptidase activity"/>
    <property type="evidence" value="ECO:0007669"/>
    <property type="project" value="InterPro"/>
</dbReference>
<keyword evidence="3" id="KW-1185">Reference proteome</keyword>
<feature type="chain" id="PRO_5034168507" evidence="1">
    <location>
        <begin position="25"/>
        <end position="450"/>
    </location>
</feature>
<evidence type="ECO:0000313" key="2">
    <source>
        <dbReference type="EMBL" id="CAF9935699.1"/>
    </source>
</evidence>
<dbReference type="EMBL" id="CAJPDT010000085">
    <property type="protein sequence ID" value="CAF9935699.1"/>
    <property type="molecule type" value="Genomic_DNA"/>
</dbReference>
<dbReference type="OrthoDB" id="5422838at2759"/>
<comment type="caution">
    <text evidence="2">The sequence shown here is derived from an EMBL/GenBank/DDBJ whole genome shotgun (WGS) entry which is preliminary data.</text>
</comment>
<name>A0A8H3G6I8_9LECA</name>
<proteinExistence type="predicted"/>